<evidence type="ECO:0000313" key="2">
    <source>
        <dbReference type="EMBL" id="SPP75895.1"/>
    </source>
</evidence>
<organism evidence="2 3">
    <name type="scientific">Drosophila guanche</name>
    <name type="common">Fruit fly</name>
    <dbReference type="NCBI Taxonomy" id="7266"/>
    <lineage>
        <taxon>Eukaryota</taxon>
        <taxon>Metazoa</taxon>
        <taxon>Ecdysozoa</taxon>
        <taxon>Arthropoda</taxon>
        <taxon>Hexapoda</taxon>
        <taxon>Insecta</taxon>
        <taxon>Pterygota</taxon>
        <taxon>Neoptera</taxon>
        <taxon>Endopterygota</taxon>
        <taxon>Diptera</taxon>
        <taxon>Brachycera</taxon>
        <taxon>Muscomorpha</taxon>
        <taxon>Ephydroidea</taxon>
        <taxon>Drosophilidae</taxon>
        <taxon>Drosophila</taxon>
        <taxon>Sophophora</taxon>
    </lineage>
</organism>
<gene>
    <name evidence="2" type="ORF">DGUA_6G003788</name>
</gene>
<dbReference type="PANTHER" id="PTHR20898:SF0">
    <property type="entry name" value="DAEDALUS ON 3-RELATED"/>
    <property type="match status" value="1"/>
</dbReference>
<keyword evidence="1" id="KW-0732">Signal</keyword>
<name>A0A3B0J3L7_DROGU</name>
<evidence type="ECO:0000313" key="3">
    <source>
        <dbReference type="Proteomes" id="UP000268350"/>
    </source>
</evidence>
<dbReference type="EMBL" id="OUUW01000001">
    <property type="protein sequence ID" value="SPP75895.1"/>
    <property type="molecule type" value="Genomic_DNA"/>
</dbReference>
<dbReference type="PANTHER" id="PTHR20898">
    <property type="entry name" value="DAEDALUS ON 3-RELATED-RELATED"/>
    <property type="match status" value="1"/>
</dbReference>
<dbReference type="OrthoDB" id="7862132at2759"/>
<feature type="signal peptide" evidence="1">
    <location>
        <begin position="1"/>
        <end position="24"/>
    </location>
</feature>
<dbReference type="Pfam" id="PF06477">
    <property type="entry name" value="DUF1091"/>
    <property type="match status" value="1"/>
</dbReference>
<dbReference type="OMA" id="IECRPET"/>
<dbReference type="InterPro" id="IPR010512">
    <property type="entry name" value="DUF1091"/>
</dbReference>
<proteinExistence type="predicted"/>
<keyword evidence="3" id="KW-1185">Reference proteome</keyword>
<reference evidence="3" key="1">
    <citation type="submission" date="2018-01" db="EMBL/GenBank/DDBJ databases">
        <authorList>
            <person name="Alioto T."/>
            <person name="Alioto T."/>
        </authorList>
    </citation>
    <scope>NUCLEOTIDE SEQUENCE [LARGE SCALE GENOMIC DNA]</scope>
</reference>
<protein>
    <recommendedName>
        <fullName evidence="4">MD-2-related lipid-recognition domain-containing protein</fullName>
    </recommendedName>
</protein>
<feature type="chain" id="PRO_5017201230" description="MD-2-related lipid-recognition domain-containing protein" evidence="1">
    <location>
        <begin position="25"/>
        <end position="193"/>
    </location>
</feature>
<evidence type="ECO:0008006" key="4">
    <source>
        <dbReference type="Google" id="ProtNLM"/>
    </source>
</evidence>
<dbReference type="Proteomes" id="UP000268350">
    <property type="component" value="Unassembled WGS sequence"/>
</dbReference>
<sequence>MCRKYCLIWALALWIWCEPFAGQAKKQILFNSMKCSLRGKVLAAVECRQESRQALGLILTTQELEATNNIVGVFELRLSIYGQLKRLTMKNIRLELCHRWEQRGKKSLMGLFYKGLRRAENNLPNQCPFRRNTSYFIRHMELDACELPPYLPEYNFTFTGRFYANNVLGLDVLITGGFCEAQQDCTGQRGTEL</sequence>
<dbReference type="AlphaFoldDB" id="A0A3B0J3L7"/>
<dbReference type="SMART" id="SM00697">
    <property type="entry name" value="DM8"/>
    <property type="match status" value="1"/>
</dbReference>
<evidence type="ECO:0000256" key="1">
    <source>
        <dbReference type="SAM" id="SignalP"/>
    </source>
</evidence>
<accession>A0A3B0J3L7</accession>